<comment type="cofactor">
    <cofactor evidence="1 10">
        <name>Mg(2+)</name>
        <dbReference type="ChEBI" id="CHEBI:18420"/>
    </cofactor>
</comment>
<comment type="subunit">
    <text evidence="10">Monomer.</text>
</comment>
<evidence type="ECO:0000256" key="13">
    <source>
        <dbReference type="RuleBase" id="RU003785"/>
    </source>
</evidence>
<feature type="region of interest" description="Interaction with substrate tRNA" evidence="10">
    <location>
        <begin position="66"/>
        <end position="69"/>
    </location>
</feature>
<evidence type="ECO:0000256" key="2">
    <source>
        <dbReference type="ARBA" id="ARBA00003213"/>
    </source>
</evidence>
<dbReference type="HAMAP" id="MF_00185">
    <property type="entry name" value="IPP_trans"/>
    <property type="match status" value="1"/>
</dbReference>
<comment type="caution">
    <text evidence="10">Lacks conserved residue(s) required for the propagation of feature annotation.</text>
</comment>
<evidence type="ECO:0000313" key="14">
    <source>
        <dbReference type="EMBL" id="PIP58421.1"/>
    </source>
</evidence>
<evidence type="ECO:0000256" key="8">
    <source>
        <dbReference type="ARBA" id="ARBA00022842"/>
    </source>
</evidence>
<dbReference type="PANTHER" id="PTHR11088:SF60">
    <property type="entry name" value="TRNA DIMETHYLALLYLTRANSFERASE"/>
    <property type="match status" value="1"/>
</dbReference>
<dbReference type="InterPro" id="IPR039657">
    <property type="entry name" value="Dimethylallyltransferase"/>
</dbReference>
<keyword evidence="7 10" id="KW-0067">ATP-binding</keyword>
<keyword evidence="5 10" id="KW-0819">tRNA processing</keyword>
<dbReference type="NCBIfam" id="TIGR00174">
    <property type="entry name" value="miaA"/>
    <property type="match status" value="1"/>
</dbReference>
<dbReference type="Gene3D" id="1.10.20.140">
    <property type="match status" value="1"/>
</dbReference>
<feature type="site" description="Interaction with substrate tRNA" evidence="10">
    <location>
        <position position="155"/>
    </location>
</feature>
<protein>
    <recommendedName>
        <fullName evidence="10">tRNA dimethylallyltransferase</fullName>
        <ecNumber evidence="10">2.5.1.75</ecNumber>
    </recommendedName>
    <alternativeName>
        <fullName evidence="10">Dimethylallyl diphosphate:tRNA dimethylallyltransferase</fullName>
        <shortName evidence="10">DMAPP:tRNA dimethylallyltransferase</shortName>
        <shortName evidence="10">DMATase</shortName>
    </alternativeName>
    <alternativeName>
        <fullName evidence="10">Isopentenyl-diphosphate:tRNA isopentenyltransferase</fullName>
        <shortName evidence="10">IPP transferase</shortName>
        <shortName evidence="10">IPPT</shortName>
        <shortName evidence="10">IPTase</shortName>
    </alternativeName>
</protein>
<reference evidence="14 15" key="1">
    <citation type="submission" date="2017-09" db="EMBL/GenBank/DDBJ databases">
        <title>Depth-based differentiation of microbial function through sediment-hosted aquifers and enrichment of novel symbionts in the deep terrestrial subsurface.</title>
        <authorList>
            <person name="Probst A.J."/>
            <person name="Ladd B."/>
            <person name="Jarett J.K."/>
            <person name="Geller-Mcgrath D.E."/>
            <person name="Sieber C.M."/>
            <person name="Emerson J.B."/>
            <person name="Anantharaman K."/>
            <person name="Thomas B.C."/>
            <person name="Malmstrom R."/>
            <person name="Stieglmeier M."/>
            <person name="Klingl A."/>
            <person name="Woyke T."/>
            <person name="Ryan C.M."/>
            <person name="Banfield J.F."/>
        </authorList>
    </citation>
    <scope>NUCLEOTIDE SEQUENCE [LARGE SCALE GENOMIC DNA]</scope>
    <source>
        <strain evidence="14">CG22_combo_CG10-13_8_21_14_all_37_9</strain>
    </source>
</reference>
<evidence type="ECO:0000256" key="11">
    <source>
        <dbReference type="RuleBase" id="RU003783"/>
    </source>
</evidence>
<proteinExistence type="inferred from homology"/>
<dbReference type="InterPro" id="IPR018022">
    <property type="entry name" value="IPT"/>
</dbReference>
<dbReference type="InterPro" id="IPR027417">
    <property type="entry name" value="P-loop_NTPase"/>
</dbReference>
<dbReference type="GO" id="GO:0006400">
    <property type="term" value="P:tRNA modification"/>
    <property type="evidence" value="ECO:0007669"/>
    <property type="project" value="TreeGrafter"/>
</dbReference>
<dbReference type="SUPFAM" id="SSF52540">
    <property type="entry name" value="P-loop containing nucleoside triphosphate hydrolases"/>
    <property type="match status" value="1"/>
</dbReference>
<feature type="binding site" evidence="10">
    <location>
        <begin position="24"/>
        <end position="31"/>
    </location>
    <ligand>
        <name>ATP</name>
        <dbReference type="ChEBI" id="CHEBI:30616"/>
    </ligand>
</feature>
<dbReference type="PANTHER" id="PTHR11088">
    <property type="entry name" value="TRNA DIMETHYLALLYLTRANSFERASE"/>
    <property type="match status" value="1"/>
</dbReference>
<gene>
    <name evidence="10 14" type="primary">miaA</name>
    <name evidence="14" type="ORF">COX02_00385</name>
</gene>
<dbReference type="AlphaFoldDB" id="A0A2H0BLB5"/>
<dbReference type="GO" id="GO:0005524">
    <property type="term" value="F:ATP binding"/>
    <property type="evidence" value="ECO:0007669"/>
    <property type="project" value="UniProtKB-UniRule"/>
</dbReference>
<dbReference type="GO" id="GO:0052381">
    <property type="term" value="F:tRNA dimethylallyltransferase activity"/>
    <property type="evidence" value="ECO:0007669"/>
    <property type="project" value="UniProtKB-UniRule"/>
</dbReference>
<feature type="site" description="Interaction with substrate tRNA" evidence="10">
    <location>
        <position position="132"/>
    </location>
</feature>
<evidence type="ECO:0000256" key="5">
    <source>
        <dbReference type="ARBA" id="ARBA00022694"/>
    </source>
</evidence>
<evidence type="ECO:0000256" key="1">
    <source>
        <dbReference type="ARBA" id="ARBA00001946"/>
    </source>
</evidence>
<comment type="similarity">
    <text evidence="3 10 13">Belongs to the IPP transferase family.</text>
</comment>
<evidence type="ECO:0000256" key="12">
    <source>
        <dbReference type="RuleBase" id="RU003784"/>
    </source>
</evidence>
<organism evidence="14 15">
    <name type="scientific">Candidatus Vogelbacteria bacterium CG22_combo_CG10-13_8_21_14_all_37_9</name>
    <dbReference type="NCBI Taxonomy" id="1975046"/>
    <lineage>
        <taxon>Bacteria</taxon>
        <taxon>Candidatus Vogeliibacteriota</taxon>
    </lineage>
</organism>
<evidence type="ECO:0000313" key="15">
    <source>
        <dbReference type="Proteomes" id="UP000229334"/>
    </source>
</evidence>
<evidence type="ECO:0000256" key="9">
    <source>
        <dbReference type="ARBA" id="ARBA00049563"/>
    </source>
</evidence>
<keyword evidence="4 10" id="KW-0808">Transferase</keyword>
<dbReference type="Proteomes" id="UP000229334">
    <property type="component" value="Unassembled WGS sequence"/>
</dbReference>
<comment type="catalytic activity">
    <reaction evidence="9 10 11">
        <text>adenosine(37) in tRNA + dimethylallyl diphosphate = N(6)-dimethylallyladenosine(37) in tRNA + diphosphate</text>
        <dbReference type="Rhea" id="RHEA:26482"/>
        <dbReference type="Rhea" id="RHEA-COMP:10162"/>
        <dbReference type="Rhea" id="RHEA-COMP:10375"/>
        <dbReference type="ChEBI" id="CHEBI:33019"/>
        <dbReference type="ChEBI" id="CHEBI:57623"/>
        <dbReference type="ChEBI" id="CHEBI:74411"/>
        <dbReference type="ChEBI" id="CHEBI:74415"/>
        <dbReference type="EC" id="2.5.1.75"/>
    </reaction>
</comment>
<accession>A0A2H0BLB5</accession>
<dbReference type="Pfam" id="PF01715">
    <property type="entry name" value="IPPT"/>
    <property type="match status" value="1"/>
</dbReference>
<evidence type="ECO:0000256" key="10">
    <source>
        <dbReference type="HAMAP-Rule" id="MF_00185"/>
    </source>
</evidence>
<evidence type="ECO:0000256" key="3">
    <source>
        <dbReference type="ARBA" id="ARBA00005842"/>
    </source>
</evidence>
<dbReference type="Gene3D" id="3.40.50.300">
    <property type="entry name" value="P-loop containing nucleotide triphosphate hydrolases"/>
    <property type="match status" value="1"/>
</dbReference>
<evidence type="ECO:0000256" key="7">
    <source>
        <dbReference type="ARBA" id="ARBA00022840"/>
    </source>
</evidence>
<sequence>MINIKSAQGRSASGGKPKIIVLLGPTASGKSDLAVKLAKQLKNLNHVKGVVNQNSKEFLGEIISADSRQVYRGLNLGTGKITKREMTGVPHHLLDVADPKRIFTVTQYQKLAKRAIKDIAKRGHLPIICGGTGFYLETLVFDKTLPVVKPNLKLRRQLEKKTPIELWQNLKQLDPNRAETIDPNNKVRLIRAIEITTKLGKVPPLSKLDSPYDCLWLGLKLSDQKLAQNIHQRLVKRLKQGLVAEVRNLQRSGLSWTRLEALGLEYRYVALFLQHKLSKKEMFEQLEKVINHYAKRQMTWFRHLPNINWIETETEALKTMKEKSIN</sequence>
<evidence type="ECO:0000256" key="4">
    <source>
        <dbReference type="ARBA" id="ARBA00022679"/>
    </source>
</evidence>
<comment type="function">
    <text evidence="2 10 12">Catalyzes the transfer of a dimethylallyl group onto the adenine at position 37 in tRNAs that read codons beginning with uridine, leading to the formation of N6-(dimethylallyl)adenosine (i(6)A).</text>
</comment>
<feature type="binding site" evidence="10">
    <location>
        <begin position="26"/>
        <end position="31"/>
    </location>
    <ligand>
        <name>substrate</name>
    </ligand>
</feature>
<keyword evidence="6 10" id="KW-0547">Nucleotide-binding</keyword>
<comment type="caution">
    <text evidence="14">The sequence shown here is derived from an EMBL/GenBank/DDBJ whole genome shotgun (WGS) entry which is preliminary data.</text>
</comment>
<evidence type="ECO:0000256" key="6">
    <source>
        <dbReference type="ARBA" id="ARBA00022741"/>
    </source>
</evidence>
<dbReference type="EC" id="2.5.1.75" evidence="10"/>
<keyword evidence="8 10" id="KW-0460">Magnesium</keyword>
<dbReference type="EMBL" id="PCSX01000008">
    <property type="protein sequence ID" value="PIP58421.1"/>
    <property type="molecule type" value="Genomic_DNA"/>
</dbReference>
<name>A0A2H0BLB5_9BACT</name>